<dbReference type="HAMAP" id="MF_02087">
    <property type="entry name" value="PLP_homeostasis"/>
    <property type="match status" value="1"/>
</dbReference>
<name>A0A7R8WT14_9CRUS</name>
<dbReference type="OrthoDB" id="10264196at2759"/>
<dbReference type="PANTHER" id="PTHR10146:SF14">
    <property type="entry name" value="PYRIDOXAL PHOSPHATE HOMEOSTASIS PROTEIN"/>
    <property type="match status" value="1"/>
</dbReference>
<keyword evidence="1" id="KW-0663">Pyridoxal phosphate</keyword>
<evidence type="ECO:0000256" key="1">
    <source>
        <dbReference type="ARBA" id="ARBA00022898"/>
    </source>
</evidence>
<dbReference type="AlphaFoldDB" id="A0A7R8WT14"/>
<accession>A0A7R8WT14</accession>
<protein>
    <recommendedName>
        <fullName evidence="3">Alanine racemase N-terminal domain-containing protein</fullName>
    </recommendedName>
</protein>
<dbReference type="PROSITE" id="PS01211">
    <property type="entry name" value="UPF0001"/>
    <property type="match status" value="1"/>
</dbReference>
<dbReference type="PANTHER" id="PTHR10146">
    <property type="entry name" value="PROLINE SYNTHETASE CO-TRANSCRIBED BACTERIAL HOMOLOG PROTEIN"/>
    <property type="match status" value="1"/>
</dbReference>
<proteinExistence type="inferred from homology"/>
<sequence>EALRCGQHDFGENYAQEMVQKCEHEKSNQAVWHFIGPLQSNKTALVAQYAHWCHSIDRLKIARRLSEQRPPDQEPLQVCIEVNIDVEQSKAGVLPEDVEPLAKEIDQLPNIKLRGLMCIPVASDDPVIQRASFSKLRHLQESLISLGYDLDTLSMGMSADYREAIAEGATIVRIGTAIFGERH</sequence>
<organism evidence="4">
    <name type="scientific">Cyprideis torosa</name>
    <dbReference type="NCBI Taxonomy" id="163714"/>
    <lineage>
        <taxon>Eukaryota</taxon>
        <taxon>Metazoa</taxon>
        <taxon>Ecdysozoa</taxon>
        <taxon>Arthropoda</taxon>
        <taxon>Crustacea</taxon>
        <taxon>Oligostraca</taxon>
        <taxon>Ostracoda</taxon>
        <taxon>Podocopa</taxon>
        <taxon>Podocopida</taxon>
        <taxon>Cytherocopina</taxon>
        <taxon>Cytheroidea</taxon>
        <taxon>Cytherideidae</taxon>
        <taxon>Cyprideis</taxon>
    </lineage>
</organism>
<evidence type="ECO:0000313" key="4">
    <source>
        <dbReference type="EMBL" id="CAD7237602.1"/>
    </source>
</evidence>
<dbReference type="PIRSF" id="PIRSF004848">
    <property type="entry name" value="YBL036c_PLPDEIII"/>
    <property type="match status" value="1"/>
</dbReference>
<feature type="domain" description="Alanine racemase N-terminal" evidence="3">
    <location>
        <begin position="3"/>
        <end position="182"/>
    </location>
</feature>
<dbReference type="NCBIfam" id="TIGR00044">
    <property type="entry name" value="YggS family pyridoxal phosphate-dependent enzyme"/>
    <property type="match status" value="1"/>
</dbReference>
<gene>
    <name evidence="4" type="ORF">CTOB1V02_LOCUS15417</name>
</gene>
<reference evidence="4" key="1">
    <citation type="submission" date="2020-11" db="EMBL/GenBank/DDBJ databases">
        <authorList>
            <person name="Tran Van P."/>
        </authorList>
    </citation>
    <scope>NUCLEOTIDE SEQUENCE</scope>
</reference>
<dbReference type="InterPro" id="IPR011078">
    <property type="entry name" value="PyrdxlP_homeostasis"/>
</dbReference>
<dbReference type="EMBL" id="OB689815">
    <property type="protein sequence ID" value="CAD7237602.1"/>
    <property type="molecule type" value="Genomic_DNA"/>
</dbReference>
<dbReference type="InterPro" id="IPR029066">
    <property type="entry name" value="PLP-binding_barrel"/>
</dbReference>
<dbReference type="GO" id="GO:0030170">
    <property type="term" value="F:pyridoxal phosphate binding"/>
    <property type="evidence" value="ECO:0007669"/>
    <property type="project" value="InterPro"/>
</dbReference>
<dbReference type="Pfam" id="PF01168">
    <property type="entry name" value="Ala_racemase_N"/>
    <property type="match status" value="1"/>
</dbReference>
<evidence type="ECO:0000259" key="3">
    <source>
        <dbReference type="Pfam" id="PF01168"/>
    </source>
</evidence>
<dbReference type="InterPro" id="IPR001608">
    <property type="entry name" value="Ala_racemase_N"/>
</dbReference>
<comment type="similarity">
    <text evidence="2">Belongs to the pyridoxal phosphate-binding protein YggS/PROSC family.</text>
</comment>
<feature type="non-terminal residue" evidence="4">
    <location>
        <position position="1"/>
    </location>
</feature>
<evidence type="ECO:0000256" key="2">
    <source>
        <dbReference type="RuleBase" id="RU004514"/>
    </source>
</evidence>
<dbReference type="SUPFAM" id="SSF51419">
    <property type="entry name" value="PLP-binding barrel"/>
    <property type="match status" value="1"/>
</dbReference>
<dbReference type="Gene3D" id="3.20.20.10">
    <property type="entry name" value="Alanine racemase"/>
    <property type="match status" value="1"/>
</dbReference>